<dbReference type="GeneID" id="34451413"/>
<dbReference type="PANTHER" id="PTHR12475:SF4">
    <property type="entry name" value="PROTEIN THEM6"/>
    <property type="match status" value="1"/>
</dbReference>
<protein>
    <recommendedName>
        <fullName evidence="4">Capsule polysaccharide biosynthesis protein</fullName>
    </recommendedName>
</protein>
<dbReference type="CDD" id="cd00586">
    <property type="entry name" value="4HBT"/>
    <property type="match status" value="1"/>
</dbReference>
<dbReference type="PANTHER" id="PTHR12475">
    <property type="match status" value="1"/>
</dbReference>
<evidence type="ECO:0000313" key="2">
    <source>
        <dbReference type="EMBL" id="OGM43997.1"/>
    </source>
</evidence>
<comment type="similarity">
    <text evidence="1">Belongs to the lcsJ thioesterase family.</text>
</comment>
<dbReference type="OrthoDB" id="265761at2759"/>
<dbReference type="Proteomes" id="UP000179179">
    <property type="component" value="Unassembled WGS sequence"/>
</dbReference>
<evidence type="ECO:0000313" key="3">
    <source>
        <dbReference type="Proteomes" id="UP000179179"/>
    </source>
</evidence>
<evidence type="ECO:0008006" key="4">
    <source>
        <dbReference type="Google" id="ProtNLM"/>
    </source>
</evidence>
<gene>
    <name evidence="2" type="ORF">ABOM_008023</name>
</gene>
<dbReference type="SUPFAM" id="SSF54637">
    <property type="entry name" value="Thioesterase/thiol ester dehydrase-isomerase"/>
    <property type="match status" value="1"/>
</dbReference>
<evidence type="ECO:0000256" key="1">
    <source>
        <dbReference type="ARBA" id="ARBA00038476"/>
    </source>
</evidence>
<accession>A0A1F7ZX39</accession>
<dbReference type="Pfam" id="PF13279">
    <property type="entry name" value="4HBT_2"/>
    <property type="match status" value="1"/>
</dbReference>
<dbReference type="Gene3D" id="3.10.129.10">
    <property type="entry name" value="Hotdog Thioesterase"/>
    <property type="match status" value="1"/>
</dbReference>
<comment type="caution">
    <text evidence="2">The sequence shown here is derived from an EMBL/GenBank/DDBJ whole genome shotgun (WGS) entry which is preliminary data.</text>
</comment>
<keyword evidence="3" id="KW-1185">Reference proteome</keyword>
<sequence>MSVYSFLPALGGILLFFFVYDPKAIPGLWHARIIAILVNHIVWKRNQPSSGDGPSALFRPLRTRSYCSLAEVDFNLHKSNSTFYADLDISRIELLLLLCKDVITPLSAPPRRARSGNAQKVGGKQTRSLKHLTPVLGGVSCIFRREIKPWQRYDVESRVLCWDDKWLYIVSHFLKPGSHHENGTAGSEEGVLASAISKYVFKKGRQTVAPAEVLQFLELLEHGDNADADADVNANADAYADASIEGSGLGLKMRGQEDQQEHLEGKQKRGLALAAHMAGLDGLHRVA</sequence>
<dbReference type="AlphaFoldDB" id="A0A1F7ZX39"/>
<reference evidence="2 3" key="1">
    <citation type="journal article" date="2016" name="Genome Biol. Evol.">
        <title>Draft genome sequence of an aflatoxigenic Aspergillus species, A. bombycis.</title>
        <authorList>
            <person name="Moore G.G."/>
            <person name="Mack B.M."/>
            <person name="Beltz S.B."/>
            <person name="Gilbert M.K."/>
        </authorList>
    </citation>
    <scope>NUCLEOTIDE SEQUENCE [LARGE SCALE GENOMIC DNA]</scope>
    <source>
        <strain evidence="3">NRRL 26010</strain>
    </source>
</reference>
<name>A0A1F7ZX39_9EURO</name>
<dbReference type="InterPro" id="IPR051490">
    <property type="entry name" value="THEM6_lcsJ_thioesterase"/>
</dbReference>
<organism evidence="2 3">
    <name type="scientific">Aspergillus bombycis</name>
    <dbReference type="NCBI Taxonomy" id="109264"/>
    <lineage>
        <taxon>Eukaryota</taxon>
        <taxon>Fungi</taxon>
        <taxon>Dikarya</taxon>
        <taxon>Ascomycota</taxon>
        <taxon>Pezizomycotina</taxon>
        <taxon>Eurotiomycetes</taxon>
        <taxon>Eurotiomycetidae</taxon>
        <taxon>Eurotiales</taxon>
        <taxon>Aspergillaceae</taxon>
        <taxon>Aspergillus</taxon>
    </lineage>
</organism>
<dbReference type="RefSeq" id="XP_022387714.1">
    <property type="nucleotide sequence ID" value="XM_022535152.1"/>
</dbReference>
<dbReference type="InterPro" id="IPR029069">
    <property type="entry name" value="HotDog_dom_sf"/>
</dbReference>
<proteinExistence type="inferred from homology"/>
<dbReference type="EMBL" id="LYCR01000062">
    <property type="protein sequence ID" value="OGM43997.1"/>
    <property type="molecule type" value="Genomic_DNA"/>
</dbReference>